<feature type="transmembrane region" description="Helical" evidence="2">
    <location>
        <begin position="179"/>
        <end position="199"/>
    </location>
</feature>
<organism evidence="4 5">
    <name type="scientific">Ruoffia tabacinasalis</name>
    <dbReference type="NCBI Taxonomy" id="87458"/>
    <lineage>
        <taxon>Bacteria</taxon>
        <taxon>Bacillati</taxon>
        <taxon>Bacillota</taxon>
        <taxon>Bacilli</taxon>
        <taxon>Lactobacillales</taxon>
        <taxon>Aerococcaceae</taxon>
        <taxon>Ruoffia</taxon>
    </lineage>
</organism>
<dbReference type="InterPro" id="IPR003675">
    <property type="entry name" value="Rce1/LyrA-like_dom"/>
</dbReference>
<dbReference type="PANTHER" id="PTHR36435">
    <property type="entry name" value="SLR1288 PROTEIN"/>
    <property type="match status" value="1"/>
</dbReference>
<keyword evidence="4" id="KW-0482">Metalloprotease</keyword>
<evidence type="ECO:0000313" key="5">
    <source>
        <dbReference type="Proteomes" id="UP000306420"/>
    </source>
</evidence>
<gene>
    <name evidence="4" type="ORF">FEZ33_04960</name>
</gene>
<protein>
    <submittedName>
        <fullName evidence="4">CPBP family intramembrane metalloprotease</fullName>
    </submittedName>
</protein>
<dbReference type="EMBL" id="VBSP01000012">
    <property type="protein sequence ID" value="TLQ41696.1"/>
    <property type="molecule type" value="Genomic_DNA"/>
</dbReference>
<evidence type="ECO:0000259" key="3">
    <source>
        <dbReference type="Pfam" id="PF02517"/>
    </source>
</evidence>
<dbReference type="GO" id="GO:0080120">
    <property type="term" value="P:CAAX-box protein maturation"/>
    <property type="evidence" value="ECO:0007669"/>
    <property type="project" value="UniProtKB-ARBA"/>
</dbReference>
<comment type="similarity">
    <text evidence="1">Belongs to the UPF0177 family.</text>
</comment>
<keyword evidence="4" id="KW-0645">Protease</keyword>
<dbReference type="RefSeq" id="WP_138404294.1">
    <property type="nucleotide sequence ID" value="NZ_VBSP01000012.1"/>
</dbReference>
<feature type="transmembrane region" description="Helical" evidence="2">
    <location>
        <begin position="205"/>
        <end position="225"/>
    </location>
</feature>
<dbReference type="PANTHER" id="PTHR36435:SF1">
    <property type="entry name" value="CAAX AMINO TERMINAL PROTEASE FAMILY PROTEIN"/>
    <property type="match status" value="1"/>
</dbReference>
<dbReference type="Pfam" id="PF02517">
    <property type="entry name" value="Rce1-like"/>
    <property type="match status" value="1"/>
</dbReference>
<evidence type="ECO:0000256" key="1">
    <source>
        <dbReference type="ARBA" id="ARBA00009067"/>
    </source>
</evidence>
<name>A0A5R9DVP0_9LACT</name>
<keyword evidence="4" id="KW-0378">Hydrolase</keyword>
<dbReference type="InterPro" id="IPR052710">
    <property type="entry name" value="CAAX_protease"/>
</dbReference>
<dbReference type="Proteomes" id="UP000306420">
    <property type="component" value="Unassembled WGS sequence"/>
</dbReference>
<keyword evidence="2" id="KW-0812">Transmembrane</keyword>
<dbReference type="GO" id="GO:0008237">
    <property type="term" value="F:metallopeptidase activity"/>
    <property type="evidence" value="ECO:0007669"/>
    <property type="project" value="UniProtKB-KW"/>
</dbReference>
<keyword evidence="2" id="KW-1133">Transmembrane helix</keyword>
<dbReference type="GO" id="GO:0006508">
    <property type="term" value="P:proteolysis"/>
    <property type="evidence" value="ECO:0007669"/>
    <property type="project" value="UniProtKB-KW"/>
</dbReference>
<proteinExistence type="inferred from homology"/>
<sequence length="249" mass="28740">MQGVWNELKRPWSDQVKGSWWKAPLLIAAYFYVRVLAETWVIRRGAFNAEVELTVETLTEGNILNLMTHAPMEYFLQMLGLTVLIIVTGKLLGFKFFDFKSFSWQNVTTALKIYVFIYLLQVLLNMIIMFAAPDYVQPGNQTAVESLVQNMSPILMFINIVILTPITEEYILRGLIMKYTFSLMPIIGAFVAAVIFTMLHGPANWIDFMVYFVLSAGFTLVYLYTRRLEYPILLHIIQNFIGFMAIQML</sequence>
<feature type="transmembrane region" description="Helical" evidence="2">
    <location>
        <begin position="232"/>
        <end position="248"/>
    </location>
</feature>
<evidence type="ECO:0000313" key="4">
    <source>
        <dbReference type="EMBL" id="TLQ41696.1"/>
    </source>
</evidence>
<comment type="caution">
    <text evidence="4">The sequence shown here is derived from an EMBL/GenBank/DDBJ whole genome shotgun (WGS) entry which is preliminary data.</text>
</comment>
<evidence type="ECO:0000256" key="2">
    <source>
        <dbReference type="SAM" id="Phobius"/>
    </source>
</evidence>
<keyword evidence="2" id="KW-0472">Membrane</keyword>
<dbReference type="OrthoDB" id="8607342at2"/>
<feature type="domain" description="CAAX prenyl protease 2/Lysostaphin resistance protein A-like" evidence="3">
    <location>
        <begin position="152"/>
        <end position="241"/>
    </location>
</feature>
<dbReference type="AlphaFoldDB" id="A0A5R9DVP0"/>
<feature type="transmembrane region" description="Helical" evidence="2">
    <location>
        <begin position="74"/>
        <end position="92"/>
    </location>
</feature>
<feature type="transmembrane region" description="Helical" evidence="2">
    <location>
        <begin position="152"/>
        <end position="172"/>
    </location>
</feature>
<reference evidence="4 5" key="1">
    <citation type="submission" date="2019-05" db="EMBL/GenBank/DDBJ databases">
        <title>The metagenome of a microbial culture collection derived from dairy environment covers the genomic content of the human microbiome.</title>
        <authorList>
            <person name="Roder T."/>
            <person name="Wuthrich D."/>
            <person name="Sattari Z."/>
            <person name="Von Ah U."/>
            <person name="Bar C."/>
            <person name="Ronchi F."/>
            <person name="Macpherson A.J."/>
            <person name="Ganal-Vonarburg S.C."/>
            <person name="Bruggmann R."/>
            <person name="Vergeres G."/>
        </authorList>
    </citation>
    <scope>NUCLEOTIDE SEQUENCE [LARGE SCALE GENOMIC DNA]</scope>
    <source>
        <strain evidence="4 5">FAM 24227</strain>
    </source>
</reference>
<feature type="transmembrane region" description="Helical" evidence="2">
    <location>
        <begin position="20"/>
        <end position="37"/>
    </location>
</feature>
<accession>A0A5R9DVP0</accession>
<dbReference type="GO" id="GO:0004175">
    <property type="term" value="F:endopeptidase activity"/>
    <property type="evidence" value="ECO:0007669"/>
    <property type="project" value="UniProtKB-ARBA"/>
</dbReference>
<feature type="transmembrane region" description="Helical" evidence="2">
    <location>
        <begin position="113"/>
        <end position="132"/>
    </location>
</feature>